<dbReference type="OrthoDB" id="767434at2"/>
<reference evidence="2 3" key="1">
    <citation type="submission" date="2016-10" db="EMBL/GenBank/DDBJ databases">
        <authorList>
            <person name="de Groot N.N."/>
        </authorList>
    </citation>
    <scope>NUCLEOTIDE SEQUENCE [LARGE SCALE GENOMIC DNA]</scope>
    <source>
        <strain evidence="2 3">DSM 18610</strain>
    </source>
</reference>
<accession>A0A1H9PDJ4</accession>
<feature type="signal peptide" evidence="1">
    <location>
        <begin position="1"/>
        <end position="20"/>
    </location>
</feature>
<evidence type="ECO:0000313" key="2">
    <source>
        <dbReference type="EMBL" id="SER46231.1"/>
    </source>
</evidence>
<dbReference type="EMBL" id="FOGG01000009">
    <property type="protein sequence ID" value="SER46231.1"/>
    <property type="molecule type" value="Genomic_DNA"/>
</dbReference>
<proteinExistence type="predicted"/>
<keyword evidence="3" id="KW-1185">Reference proteome</keyword>
<dbReference type="AlphaFoldDB" id="A0A1H9PDJ4"/>
<organism evidence="2 3">
    <name type="scientific">Pedobacter rhizosphaerae</name>
    <dbReference type="NCBI Taxonomy" id="390241"/>
    <lineage>
        <taxon>Bacteria</taxon>
        <taxon>Pseudomonadati</taxon>
        <taxon>Bacteroidota</taxon>
        <taxon>Sphingobacteriia</taxon>
        <taxon>Sphingobacteriales</taxon>
        <taxon>Sphingobacteriaceae</taxon>
        <taxon>Pedobacter</taxon>
    </lineage>
</organism>
<evidence type="ECO:0008006" key="4">
    <source>
        <dbReference type="Google" id="ProtNLM"/>
    </source>
</evidence>
<keyword evidence="1" id="KW-0732">Signal</keyword>
<feature type="chain" id="PRO_5011634727" description="DUF4251 domain-containing protein" evidence="1">
    <location>
        <begin position="21"/>
        <end position="167"/>
    </location>
</feature>
<evidence type="ECO:0000313" key="3">
    <source>
        <dbReference type="Proteomes" id="UP000199572"/>
    </source>
</evidence>
<dbReference type="STRING" id="390241.SAMN04488023_109143"/>
<dbReference type="Proteomes" id="UP000199572">
    <property type="component" value="Unassembled WGS sequence"/>
</dbReference>
<evidence type="ECO:0000256" key="1">
    <source>
        <dbReference type="SAM" id="SignalP"/>
    </source>
</evidence>
<sequence length="167" mass="18970">MFKKLIVISLLSMVCLHVKAQQKWFQQQIAERVSINFPTQPRKLNEISYGLKDTSGIVYVSSIVDLLKSTKLDLPTFNEEIEKQEFADDFGIGVSGSFPKYKFGLTKLIMVQGKRAYTMEARSDENKSNLFMLVCFLDGISYTFTCIVPDGKSLKNKDIYLSTVSIK</sequence>
<name>A0A1H9PDJ4_9SPHI</name>
<protein>
    <recommendedName>
        <fullName evidence="4">DUF4251 domain-containing protein</fullName>
    </recommendedName>
</protein>
<dbReference type="RefSeq" id="WP_090883826.1">
    <property type="nucleotide sequence ID" value="NZ_FOGG01000009.1"/>
</dbReference>
<gene>
    <name evidence="2" type="ORF">SAMN04488023_109143</name>
</gene>